<protein>
    <submittedName>
        <fullName evidence="2">PEP-CTERM sorting domain-containing protein</fullName>
    </submittedName>
</protein>
<proteinExistence type="predicted"/>
<dbReference type="EMBL" id="JARXIC010000007">
    <property type="protein sequence ID" value="MDQ8193917.1"/>
    <property type="molecule type" value="Genomic_DNA"/>
</dbReference>
<accession>A0ABU1AGG3</accession>
<dbReference type="RefSeq" id="WP_308984404.1">
    <property type="nucleotide sequence ID" value="NZ_JARXIC010000007.1"/>
</dbReference>
<comment type="caution">
    <text evidence="2">The sequence shown here is derived from an EMBL/GenBank/DDBJ whole genome shotgun (WGS) entry which is preliminary data.</text>
</comment>
<sequence>MKKIPISILTAMLSVSPLMAQSFFDDASTASNFSAFGNMNPVSSDGNVVSLIRSSASEDAGADWLLNGVSSFSLNSSDQQYIVELEASAAIGNGEWRLDIVFFDDQGTYLTERNVRGYSADTIAVSYDISEFSISENLTDADRYFVRLRTQGDLSSGFSFTSINAVPEPGQSALLLGVLAMGALFVRRK</sequence>
<feature type="signal peptide" evidence="1">
    <location>
        <begin position="1"/>
        <end position="20"/>
    </location>
</feature>
<evidence type="ECO:0000256" key="1">
    <source>
        <dbReference type="SAM" id="SignalP"/>
    </source>
</evidence>
<name>A0ABU1AGG3_9BACT</name>
<feature type="chain" id="PRO_5046943134" evidence="1">
    <location>
        <begin position="21"/>
        <end position="189"/>
    </location>
</feature>
<keyword evidence="3" id="KW-1185">Reference proteome</keyword>
<organism evidence="2 3">
    <name type="scientific">Thalassobacterium sedimentorum</name>
    <dbReference type="NCBI Taxonomy" id="3041258"/>
    <lineage>
        <taxon>Bacteria</taxon>
        <taxon>Pseudomonadati</taxon>
        <taxon>Verrucomicrobiota</taxon>
        <taxon>Opitutia</taxon>
        <taxon>Puniceicoccales</taxon>
        <taxon>Coraliomargaritaceae</taxon>
        <taxon>Thalassobacterium</taxon>
    </lineage>
</organism>
<dbReference type="NCBIfam" id="TIGR02595">
    <property type="entry name" value="PEP_CTERM"/>
    <property type="match status" value="1"/>
</dbReference>
<keyword evidence="1" id="KW-0732">Signal</keyword>
<evidence type="ECO:0000313" key="3">
    <source>
        <dbReference type="Proteomes" id="UP001243717"/>
    </source>
</evidence>
<evidence type="ECO:0000313" key="2">
    <source>
        <dbReference type="EMBL" id="MDQ8193917.1"/>
    </source>
</evidence>
<gene>
    <name evidence="2" type="ORF">QEH59_05745</name>
</gene>
<reference evidence="2 3" key="1">
    <citation type="submission" date="2023-04" db="EMBL/GenBank/DDBJ databases">
        <title>A novel bacteria isolated from coastal sediment.</title>
        <authorList>
            <person name="Liu X.-J."/>
            <person name="Du Z.-J."/>
        </authorList>
    </citation>
    <scope>NUCLEOTIDE SEQUENCE [LARGE SCALE GENOMIC DNA]</scope>
    <source>
        <strain evidence="2 3">SDUM461004</strain>
    </source>
</reference>
<dbReference type="InterPro" id="IPR013424">
    <property type="entry name" value="Ice-binding_C"/>
</dbReference>
<dbReference type="Proteomes" id="UP001243717">
    <property type="component" value="Unassembled WGS sequence"/>
</dbReference>